<dbReference type="Proteomes" id="UP000184020">
    <property type="component" value="Unassembled WGS sequence"/>
</dbReference>
<dbReference type="EMBL" id="FQWF01000021">
    <property type="protein sequence ID" value="SHH18997.1"/>
    <property type="molecule type" value="Genomic_DNA"/>
</dbReference>
<evidence type="ECO:0000313" key="1">
    <source>
        <dbReference type="EMBL" id="SHH18997.1"/>
    </source>
</evidence>
<accession>A0A1M5QXS0</accession>
<dbReference type="RefSeq" id="WP_073022082.1">
    <property type="nucleotide sequence ID" value="NZ_FQWF01000021.1"/>
</dbReference>
<proteinExistence type="predicted"/>
<sequence>MGKFEFTKPEFLFCEIPIKDGSDHDDRIWIYHLESLSLIEFINVDDFKDFQFVGKQDRFEYLDENWFGVFVQNNCEGTEQNPDQVLKKAWKYLEEYFDWEEEQDEE</sequence>
<dbReference type="STRING" id="229205.SAMN05444372_12111"/>
<dbReference type="OrthoDB" id="765218at2"/>
<keyword evidence="2" id="KW-1185">Reference proteome</keyword>
<reference evidence="2" key="1">
    <citation type="submission" date="2016-11" db="EMBL/GenBank/DDBJ databases">
        <authorList>
            <person name="Varghese N."/>
            <person name="Submissions S."/>
        </authorList>
    </citation>
    <scope>NUCLEOTIDE SEQUENCE [LARGE SCALE GENOMIC DNA]</scope>
    <source>
        <strain evidence="2">DSM 17659</strain>
    </source>
</reference>
<protein>
    <submittedName>
        <fullName evidence="1">Uncharacterized protein</fullName>
    </submittedName>
</protein>
<gene>
    <name evidence="1" type="ORF">SAMN05444372_12111</name>
</gene>
<evidence type="ECO:0000313" key="2">
    <source>
        <dbReference type="Proteomes" id="UP000184020"/>
    </source>
</evidence>
<dbReference type="AlphaFoldDB" id="A0A1M5QXS0"/>
<organism evidence="1 2">
    <name type="scientific">Flavobacterium micromati</name>
    <dbReference type="NCBI Taxonomy" id="229205"/>
    <lineage>
        <taxon>Bacteria</taxon>
        <taxon>Pseudomonadati</taxon>
        <taxon>Bacteroidota</taxon>
        <taxon>Flavobacteriia</taxon>
        <taxon>Flavobacteriales</taxon>
        <taxon>Flavobacteriaceae</taxon>
        <taxon>Flavobacterium</taxon>
    </lineage>
</organism>
<name>A0A1M5QXS0_9FLAO</name>